<dbReference type="GO" id="GO:0034040">
    <property type="term" value="F:ATPase-coupled lipid transmembrane transporter activity"/>
    <property type="evidence" value="ECO:0007669"/>
    <property type="project" value="TreeGrafter"/>
</dbReference>
<feature type="transmembrane region" description="Helical" evidence="7">
    <location>
        <begin position="165"/>
        <end position="182"/>
    </location>
</feature>
<dbReference type="PROSITE" id="PS50893">
    <property type="entry name" value="ABC_TRANSPORTER_2"/>
    <property type="match status" value="1"/>
</dbReference>
<dbReference type="GO" id="GO:0005524">
    <property type="term" value="F:ATP binding"/>
    <property type="evidence" value="ECO:0007669"/>
    <property type="project" value="UniProtKB-KW"/>
</dbReference>
<keyword evidence="2 7" id="KW-0812">Transmembrane</keyword>
<comment type="subcellular location">
    <subcellularLocation>
        <location evidence="1">Cell membrane</location>
        <topology evidence="1">Multi-pass membrane protein</topology>
    </subcellularLocation>
</comment>
<keyword evidence="5 7" id="KW-1133">Transmembrane helix</keyword>
<organism evidence="10 11">
    <name type="scientific">Candidatus Curtissbacteria bacterium RIFCSPHIGHO2_01_FULL_40_12</name>
    <dbReference type="NCBI Taxonomy" id="1797710"/>
    <lineage>
        <taxon>Bacteria</taxon>
        <taxon>Candidatus Curtissiibacteriota</taxon>
    </lineage>
</organism>
<dbReference type="SUPFAM" id="SSF52540">
    <property type="entry name" value="P-loop containing nucleoside triphosphate hydrolases"/>
    <property type="match status" value="1"/>
</dbReference>
<evidence type="ECO:0000256" key="5">
    <source>
        <dbReference type="ARBA" id="ARBA00022989"/>
    </source>
</evidence>
<protein>
    <recommendedName>
        <fullName evidence="12">Iron ABC transporter ATP-binding protein</fullName>
    </recommendedName>
</protein>
<name>A0A1F5G5L3_9BACT</name>
<dbReference type="PANTHER" id="PTHR24221:SF654">
    <property type="entry name" value="ATP-BINDING CASSETTE SUB-FAMILY B MEMBER 6"/>
    <property type="match status" value="1"/>
</dbReference>
<dbReference type="GO" id="GO:0016887">
    <property type="term" value="F:ATP hydrolysis activity"/>
    <property type="evidence" value="ECO:0007669"/>
    <property type="project" value="InterPro"/>
</dbReference>
<dbReference type="InterPro" id="IPR039421">
    <property type="entry name" value="Type_1_exporter"/>
</dbReference>
<dbReference type="CDD" id="cd07346">
    <property type="entry name" value="ABC_6TM_exporters"/>
    <property type="match status" value="1"/>
</dbReference>
<evidence type="ECO:0000256" key="2">
    <source>
        <dbReference type="ARBA" id="ARBA00022692"/>
    </source>
</evidence>
<dbReference type="PANTHER" id="PTHR24221">
    <property type="entry name" value="ATP-BINDING CASSETTE SUB-FAMILY B"/>
    <property type="match status" value="1"/>
</dbReference>
<feature type="transmembrane region" description="Helical" evidence="7">
    <location>
        <begin position="141"/>
        <end position="159"/>
    </location>
</feature>
<dbReference type="GO" id="GO:0140359">
    <property type="term" value="F:ABC-type transporter activity"/>
    <property type="evidence" value="ECO:0007669"/>
    <property type="project" value="InterPro"/>
</dbReference>
<dbReference type="InterPro" id="IPR027417">
    <property type="entry name" value="P-loop_NTPase"/>
</dbReference>
<dbReference type="SMART" id="SM00382">
    <property type="entry name" value="AAA"/>
    <property type="match status" value="1"/>
</dbReference>
<keyword evidence="4" id="KW-0067">ATP-binding</keyword>
<evidence type="ECO:0000256" key="3">
    <source>
        <dbReference type="ARBA" id="ARBA00022741"/>
    </source>
</evidence>
<dbReference type="PROSITE" id="PS50929">
    <property type="entry name" value="ABC_TM1F"/>
    <property type="match status" value="1"/>
</dbReference>
<dbReference type="GO" id="GO:0005886">
    <property type="term" value="C:plasma membrane"/>
    <property type="evidence" value="ECO:0007669"/>
    <property type="project" value="UniProtKB-SubCell"/>
</dbReference>
<feature type="transmembrane region" description="Helical" evidence="7">
    <location>
        <begin position="59"/>
        <end position="81"/>
    </location>
</feature>
<feature type="transmembrane region" description="Helical" evidence="7">
    <location>
        <begin position="249"/>
        <end position="268"/>
    </location>
</feature>
<dbReference type="InterPro" id="IPR003439">
    <property type="entry name" value="ABC_transporter-like_ATP-bd"/>
</dbReference>
<dbReference type="FunFam" id="3.40.50.300:FF:000218">
    <property type="entry name" value="Multidrug ABC transporter ATP-binding protein"/>
    <property type="match status" value="1"/>
</dbReference>
<evidence type="ECO:0000256" key="1">
    <source>
        <dbReference type="ARBA" id="ARBA00004651"/>
    </source>
</evidence>
<keyword evidence="6 7" id="KW-0472">Membrane</keyword>
<sequence>MKNILNIIKIARPLYPLVSIIAILILTTAALELVAPILSKFIVDEIVANVTNYGGSLNRLITLIAVAFAASLVSVVLTSVTERLGDHFAGKLRKFLTEKFYDKVLTLPQSYFDTEVSGKIVNQLNRAIITIQNFINGSTNFILPTFLQSIFTIAVLAYYNLPIAIFTFLLFPIYLSLSYYSAKKWGEREVEKNVIEDFTRGRIHEVIYNMRLVKSFGAQTREYGLVSKNLTDINKIYAKQSNTFHIFDFSRNLSLIVILLAINILAFYNTFTGAITLGTLVLIIQLVAQARRPLFAMSFILTNIQQAEAGSKEYFEILNLQSSENYKRHIKTEKLTKPTIEFKNVSFKYEKSEMIFENLSFKLDPLEKLALVGESGAGKTTIVNLICKFYEPKSGEIFLSGKPYSKLTHNFVRNNIALVFQESELFSSTIRENVAYGNPNVSEKEIVDALKKANAANFVKRLPKGLMSEIGERGVRLSGGQKQRIQIARALLKGAPILILDEATSSLDAKSEREVQIALENLMRGKLVIIIAHRFSTIQNVNKILVIDNKGIVDSGTPQELAKKPGIYSDLLRYQIEGNKKLLKKFEIY</sequence>
<accession>A0A1F5G5L3</accession>
<dbReference type="Pfam" id="PF00005">
    <property type="entry name" value="ABC_tran"/>
    <property type="match status" value="1"/>
</dbReference>
<evidence type="ECO:0008006" key="12">
    <source>
        <dbReference type="Google" id="ProtNLM"/>
    </source>
</evidence>
<evidence type="ECO:0000313" key="10">
    <source>
        <dbReference type="EMBL" id="OGD87137.1"/>
    </source>
</evidence>
<proteinExistence type="predicted"/>
<gene>
    <name evidence="10" type="ORF">A2693_01345</name>
</gene>
<evidence type="ECO:0000256" key="4">
    <source>
        <dbReference type="ARBA" id="ARBA00022840"/>
    </source>
</evidence>
<dbReference type="EMBL" id="MFAY01000064">
    <property type="protein sequence ID" value="OGD87137.1"/>
    <property type="molecule type" value="Genomic_DNA"/>
</dbReference>
<evidence type="ECO:0000256" key="6">
    <source>
        <dbReference type="ARBA" id="ARBA00023136"/>
    </source>
</evidence>
<dbReference type="InterPro" id="IPR011527">
    <property type="entry name" value="ABC1_TM_dom"/>
</dbReference>
<dbReference type="PROSITE" id="PS00211">
    <property type="entry name" value="ABC_TRANSPORTER_1"/>
    <property type="match status" value="1"/>
</dbReference>
<dbReference type="AlphaFoldDB" id="A0A1F5G5L3"/>
<dbReference type="Gene3D" id="3.40.50.300">
    <property type="entry name" value="P-loop containing nucleotide triphosphate hydrolases"/>
    <property type="match status" value="1"/>
</dbReference>
<feature type="transmembrane region" description="Helical" evidence="7">
    <location>
        <begin position="14"/>
        <end position="39"/>
    </location>
</feature>
<keyword evidence="3" id="KW-0547">Nucleotide-binding</keyword>
<evidence type="ECO:0000259" key="8">
    <source>
        <dbReference type="PROSITE" id="PS50893"/>
    </source>
</evidence>
<evidence type="ECO:0000256" key="7">
    <source>
        <dbReference type="SAM" id="Phobius"/>
    </source>
</evidence>
<evidence type="ECO:0000313" key="11">
    <source>
        <dbReference type="Proteomes" id="UP000178577"/>
    </source>
</evidence>
<feature type="domain" description="ABC transporter" evidence="8">
    <location>
        <begin position="340"/>
        <end position="574"/>
    </location>
</feature>
<dbReference type="SUPFAM" id="SSF90123">
    <property type="entry name" value="ABC transporter transmembrane region"/>
    <property type="match status" value="1"/>
</dbReference>
<dbReference type="InterPro" id="IPR036640">
    <property type="entry name" value="ABC1_TM_sf"/>
</dbReference>
<dbReference type="Gene3D" id="1.20.1560.10">
    <property type="entry name" value="ABC transporter type 1, transmembrane domain"/>
    <property type="match status" value="1"/>
</dbReference>
<dbReference type="Proteomes" id="UP000178577">
    <property type="component" value="Unassembled WGS sequence"/>
</dbReference>
<dbReference type="InterPro" id="IPR003593">
    <property type="entry name" value="AAA+_ATPase"/>
</dbReference>
<comment type="caution">
    <text evidence="10">The sequence shown here is derived from an EMBL/GenBank/DDBJ whole genome shotgun (WGS) entry which is preliminary data.</text>
</comment>
<dbReference type="InterPro" id="IPR017871">
    <property type="entry name" value="ABC_transporter-like_CS"/>
</dbReference>
<reference evidence="10 11" key="1">
    <citation type="journal article" date="2016" name="Nat. Commun.">
        <title>Thousands of microbial genomes shed light on interconnected biogeochemical processes in an aquifer system.</title>
        <authorList>
            <person name="Anantharaman K."/>
            <person name="Brown C.T."/>
            <person name="Hug L.A."/>
            <person name="Sharon I."/>
            <person name="Castelle C.J."/>
            <person name="Probst A.J."/>
            <person name="Thomas B.C."/>
            <person name="Singh A."/>
            <person name="Wilkins M.J."/>
            <person name="Karaoz U."/>
            <person name="Brodie E.L."/>
            <person name="Williams K.H."/>
            <person name="Hubbard S.S."/>
            <person name="Banfield J.F."/>
        </authorList>
    </citation>
    <scope>NUCLEOTIDE SEQUENCE [LARGE SCALE GENOMIC DNA]</scope>
</reference>
<feature type="domain" description="ABC transmembrane type-1" evidence="9">
    <location>
        <begin position="20"/>
        <end position="306"/>
    </location>
</feature>
<dbReference type="Pfam" id="PF00664">
    <property type="entry name" value="ABC_membrane"/>
    <property type="match status" value="1"/>
</dbReference>
<evidence type="ECO:0000259" key="9">
    <source>
        <dbReference type="PROSITE" id="PS50929"/>
    </source>
</evidence>